<accession>A0A0X3P3I9</accession>
<dbReference type="InterPro" id="IPR022709">
    <property type="entry name" value="SCAI"/>
</dbReference>
<organism evidence="2">
    <name type="scientific">Schistocephalus solidus</name>
    <name type="common">Tapeworm</name>
    <dbReference type="NCBI Taxonomy" id="70667"/>
    <lineage>
        <taxon>Eukaryota</taxon>
        <taxon>Metazoa</taxon>
        <taxon>Spiralia</taxon>
        <taxon>Lophotrochozoa</taxon>
        <taxon>Platyhelminthes</taxon>
        <taxon>Cestoda</taxon>
        <taxon>Eucestoda</taxon>
        <taxon>Diphyllobothriidea</taxon>
        <taxon>Diphyllobothriidae</taxon>
        <taxon>Schistocephalus</taxon>
    </lineage>
</organism>
<reference evidence="2" key="1">
    <citation type="submission" date="2016-01" db="EMBL/GenBank/DDBJ databases">
        <title>Reference transcriptome for the parasite Schistocephalus solidus: insights into the molecular evolution of parasitism.</title>
        <authorList>
            <person name="Hebert F.O."/>
            <person name="Grambauer S."/>
            <person name="Barber I."/>
            <person name="Landry C.R."/>
            <person name="Aubin-Horth N."/>
        </authorList>
    </citation>
    <scope>NUCLEOTIDE SEQUENCE</scope>
</reference>
<gene>
    <name evidence="2" type="primary">SCAI</name>
    <name evidence="2" type="ORF">TR165044</name>
</gene>
<feature type="region of interest" description="Disordered" evidence="1">
    <location>
        <begin position="271"/>
        <end position="319"/>
    </location>
</feature>
<sequence length="596" mass="68315">MEPASAEASSLDKLRVSEFCHLLEKSKQLFNGLRDLPLYGHKQWQTYFGRTFDVYTKLWKFQQQHRQVLDEVYGLKRWQIGEIASKIGQLYYHYYLRTSDTYYLQESFSFFSAIRTRDYFSSSKKEERAELAVKTLRYYARFIIVCLLLKKLRLVRDLTKEFSRHINDYAPLYSPEDQAEWNIVVQEIRDFVEADNICTVLSGESTPVVITNRLTPFNCLPPDKPHLPSKQLQLAEILIVGNCFDQIRFSELTLDMFRILQCLEHDTQDNFGNTPHPLSSLSRAQKSSENGSGSGIPNQSTPIPPQSSSPSEPRTPNPHKYLLYKPSFSQFNTFMAAGFMDLPSDGVLLLYISAEGIKPTSKSSTGGPSVQIQGYESGGVVTNSRREQDVSIKSKKARSREPHCIHPGDIYPYTRKPLFLIVDSNNSSGFKNFQSLFGQPVITLLSPETVPTRIENQRERGNLFTLFLYCPLTAYCYVCGLTSISLKTWERGQSIIDTFLGECSRILLRSRSLHSSFTHFLGVDFLRVFILRYCFCSMVLQLHRDFRGPSFYPACYPSPPESELMESQLLQKLFFDLATLFDSVSLFATANDYSRD</sequence>
<evidence type="ECO:0000313" key="2">
    <source>
        <dbReference type="EMBL" id="JAP46511.1"/>
    </source>
</evidence>
<name>A0A0X3P3I9_SCHSO</name>
<evidence type="ECO:0000256" key="1">
    <source>
        <dbReference type="SAM" id="MobiDB-lite"/>
    </source>
</evidence>
<dbReference type="GO" id="GO:0006351">
    <property type="term" value="P:DNA-templated transcription"/>
    <property type="evidence" value="ECO:0007669"/>
    <property type="project" value="InterPro"/>
</dbReference>
<dbReference type="Pfam" id="PF12070">
    <property type="entry name" value="SCAI"/>
    <property type="match status" value="1"/>
</dbReference>
<dbReference type="EMBL" id="GEEE01016714">
    <property type="protein sequence ID" value="JAP46511.1"/>
    <property type="molecule type" value="Transcribed_RNA"/>
</dbReference>
<dbReference type="AlphaFoldDB" id="A0A0X3P3I9"/>
<feature type="compositionally biased region" description="Polar residues" evidence="1">
    <location>
        <begin position="271"/>
        <end position="291"/>
    </location>
</feature>
<dbReference type="PANTHER" id="PTHR21243">
    <property type="entry name" value="PROTEIN SCAI"/>
    <property type="match status" value="1"/>
</dbReference>
<proteinExistence type="predicted"/>
<dbReference type="GO" id="GO:0003714">
    <property type="term" value="F:transcription corepressor activity"/>
    <property type="evidence" value="ECO:0007669"/>
    <property type="project" value="InterPro"/>
</dbReference>
<protein>
    <submittedName>
        <fullName evidence="2">Protein SCAI</fullName>
    </submittedName>
</protein>